<sequence>MSKGIEMTWLQTTFKYLSMPLFEISGNKISLISIFLAVGVFFLTTTLAKMSERFIERILIDKQIDSGVRGSIVRISRYVVLFVGILITLDTVGISLSSLAALGAVLMVGIGFGLQNITQNFISGIIILFERPVKVGDFVHVKDISGRVVEIGARSTLIHTRDDVAIIVPNSQFISEQVINQSFTGENMRMTVDVGVSYGSDTAKVKSVLLEVASETAGILTDPAPKVFFENFGDSSLDFSLAVWINDIWDNRETLSNVRLEIDRRFREEGISIPFPQRDIHIIKEA</sequence>
<feature type="domain" description="Mechanosensitive ion channel MscS C-terminal" evidence="9">
    <location>
        <begin position="191"/>
        <end position="273"/>
    </location>
</feature>
<dbReference type="Pfam" id="PF21088">
    <property type="entry name" value="MS_channel_1st"/>
    <property type="match status" value="1"/>
</dbReference>
<organism evidence="11 12">
    <name type="scientific">Halobacteriovorax marinus (strain ATCC BAA-682 / DSM 15412 / SJ)</name>
    <name type="common">Bacteriovorax marinus</name>
    <dbReference type="NCBI Taxonomy" id="862908"/>
    <lineage>
        <taxon>Bacteria</taxon>
        <taxon>Pseudomonadati</taxon>
        <taxon>Bdellovibrionota</taxon>
        <taxon>Bacteriovoracia</taxon>
        <taxon>Bacteriovoracales</taxon>
        <taxon>Halobacteriovoraceae</taxon>
        <taxon>Halobacteriovorax</taxon>
    </lineage>
</organism>
<proteinExistence type="inferred from homology"/>
<keyword evidence="12" id="KW-1185">Reference proteome</keyword>
<reference evidence="12" key="1">
    <citation type="journal article" date="2013" name="ISME J.">
        <title>A small predatory core genome in the divergent marine Bacteriovorax marinus SJ and the terrestrial Bdellovibrio bacteriovorus.</title>
        <authorList>
            <person name="Crossman L.C."/>
            <person name="Chen H."/>
            <person name="Cerdeno-Tarraga A.M."/>
            <person name="Brooks K."/>
            <person name="Quail M.A."/>
            <person name="Pineiro S.A."/>
            <person name="Hobley L."/>
            <person name="Sockett R.E."/>
            <person name="Bentley S.D."/>
            <person name="Parkhill J."/>
            <person name="Williams H.N."/>
            <person name="Stine O.C."/>
        </authorList>
    </citation>
    <scope>NUCLEOTIDE SEQUENCE [LARGE SCALE GENOMIC DNA]</scope>
    <source>
        <strain evidence="12">ATCC BAA-682 / DSM 15412 / SJ</strain>
    </source>
</reference>
<dbReference type="Gene3D" id="3.30.70.100">
    <property type="match status" value="1"/>
</dbReference>
<dbReference type="SUPFAM" id="SSF50182">
    <property type="entry name" value="Sm-like ribonucleoproteins"/>
    <property type="match status" value="1"/>
</dbReference>
<dbReference type="Pfam" id="PF21082">
    <property type="entry name" value="MS_channel_3rd"/>
    <property type="match status" value="1"/>
</dbReference>
<dbReference type="GO" id="GO:0005886">
    <property type="term" value="C:plasma membrane"/>
    <property type="evidence" value="ECO:0007669"/>
    <property type="project" value="UniProtKB-SubCell"/>
</dbReference>
<dbReference type="InterPro" id="IPR011066">
    <property type="entry name" value="MscS_channel_C_sf"/>
</dbReference>
<dbReference type="InterPro" id="IPR006685">
    <property type="entry name" value="MscS_channel_2nd"/>
</dbReference>
<dbReference type="EMBL" id="FQ312005">
    <property type="protein sequence ID" value="CBW26290.1"/>
    <property type="molecule type" value="Genomic_DNA"/>
</dbReference>
<evidence type="ECO:0000256" key="6">
    <source>
        <dbReference type="ARBA" id="ARBA00023136"/>
    </source>
</evidence>
<dbReference type="Gene3D" id="1.10.287.1260">
    <property type="match status" value="1"/>
</dbReference>
<dbReference type="InterPro" id="IPR049278">
    <property type="entry name" value="MS_channel_C"/>
</dbReference>
<dbReference type="InterPro" id="IPR011014">
    <property type="entry name" value="MscS_channel_TM-2"/>
</dbReference>
<dbReference type="InterPro" id="IPR049142">
    <property type="entry name" value="MS_channel_1st"/>
</dbReference>
<evidence type="ECO:0000259" key="10">
    <source>
        <dbReference type="Pfam" id="PF21088"/>
    </source>
</evidence>
<keyword evidence="5 7" id="KW-1133">Transmembrane helix</keyword>
<dbReference type="InterPro" id="IPR010920">
    <property type="entry name" value="LSM_dom_sf"/>
</dbReference>
<feature type="domain" description="Mechanosensitive ion channel transmembrane helices 2/3" evidence="10">
    <location>
        <begin position="75"/>
        <end position="115"/>
    </location>
</feature>
<keyword evidence="6 7" id="KW-0472">Membrane</keyword>
<dbReference type="PATRIC" id="fig|862908.3.peg.1359"/>
<dbReference type="eggNOG" id="COG3264">
    <property type="taxonomic scope" value="Bacteria"/>
</dbReference>
<comment type="similarity">
    <text evidence="2">Belongs to the MscS (TC 1.A.23) family.</text>
</comment>
<dbReference type="Proteomes" id="UP000008963">
    <property type="component" value="Chromosome"/>
</dbReference>
<dbReference type="GO" id="GO:0008381">
    <property type="term" value="F:mechanosensitive monoatomic ion channel activity"/>
    <property type="evidence" value="ECO:0007669"/>
    <property type="project" value="UniProtKB-ARBA"/>
</dbReference>
<dbReference type="Pfam" id="PF00924">
    <property type="entry name" value="MS_channel_2nd"/>
    <property type="match status" value="1"/>
</dbReference>
<feature type="transmembrane region" description="Helical" evidence="7">
    <location>
        <begin position="29"/>
        <end position="48"/>
    </location>
</feature>
<dbReference type="KEGG" id="bmx:BMS_1427"/>
<accession>E1X063</accession>
<evidence type="ECO:0000313" key="11">
    <source>
        <dbReference type="EMBL" id="CBW26290.1"/>
    </source>
</evidence>
<evidence type="ECO:0000313" key="12">
    <source>
        <dbReference type="Proteomes" id="UP000008963"/>
    </source>
</evidence>
<dbReference type="STRING" id="862908.BMS_1427"/>
<keyword evidence="3" id="KW-1003">Cell membrane</keyword>
<dbReference type="InterPro" id="IPR052702">
    <property type="entry name" value="MscS-like_channel"/>
</dbReference>
<dbReference type="SUPFAM" id="SSF82861">
    <property type="entry name" value="Mechanosensitive channel protein MscS (YggB), transmembrane region"/>
    <property type="match status" value="1"/>
</dbReference>
<evidence type="ECO:0000259" key="9">
    <source>
        <dbReference type="Pfam" id="PF21082"/>
    </source>
</evidence>
<dbReference type="PANTHER" id="PTHR30347:SF1">
    <property type="entry name" value="MECHANOSENSITIVE CHANNEL MSCK"/>
    <property type="match status" value="1"/>
</dbReference>
<comment type="subcellular location">
    <subcellularLocation>
        <location evidence="1">Cell membrane</location>
        <topology evidence="1">Multi-pass membrane protein</topology>
    </subcellularLocation>
</comment>
<name>E1X063_HALMS</name>
<keyword evidence="4 7" id="KW-0812">Transmembrane</keyword>
<evidence type="ECO:0000256" key="4">
    <source>
        <dbReference type="ARBA" id="ARBA00022692"/>
    </source>
</evidence>
<evidence type="ECO:0000256" key="3">
    <source>
        <dbReference type="ARBA" id="ARBA00022475"/>
    </source>
</evidence>
<dbReference type="HOGENOM" id="CLU_037945_4_2_7"/>
<evidence type="ECO:0000256" key="2">
    <source>
        <dbReference type="ARBA" id="ARBA00008017"/>
    </source>
</evidence>
<evidence type="ECO:0000259" key="8">
    <source>
        <dbReference type="Pfam" id="PF00924"/>
    </source>
</evidence>
<dbReference type="SUPFAM" id="SSF82689">
    <property type="entry name" value="Mechanosensitive channel protein MscS (YggB), C-terminal domain"/>
    <property type="match status" value="1"/>
</dbReference>
<feature type="domain" description="Mechanosensitive ion channel MscS" evidence="8">
    <location>
        <begin position="116"/>
        <end position="182"/>
    </location>
</feature>
<dbReference type="InterPro" id="IPR023408">
    <property type="entry name" value="MscS_beta-dom_sf"/>
</dbReference>
<evidence type="ECO:0000256" key="7">
    <source>
        <dbReference type="SAM" id="Phobius"/>
    </source>
</evidence>
<protein>
    <submittedName>
        <fullName evidence="11">Potassium efflux system</fullName>
    </submittedName>
</protein>
<dbReference type="AlphaFoldDB" id="E1X063"/>
<feature type="transmembrane region" description="Helical" evidence="7">
    <location>
        <begin position="79"/>
        <end position="112"/>
    </location>
</feature>
<dbReference type="PANTHER" id="PTHR30347">
    <property type="entry name" value="POTASSIUM CHANNEL RELATED"/>
    <property type="match status" value="1"/>
</dbReference>
<evidence type="ECO:0000256" key="5">
    <source>
        <dbReference type="ARBA" id="ARBA00022989"/>
    </source>
</evidence>
<evidence type="ECO:0000256" key="1">
    <source>
        <dbReference type="ARBA" id="ARBA00004651"/>
    </source>
</evidence>
<gene>
    <name evidence="11" type="ordered locus">BMS_1427</name>
</gene>
<dbReference type="Gene3D" id="2.30.30.60">
    <property type="match status" value="1"/>
</dbReference>